<dbReference type="RefSeq" id="WP_091633649.1">
    <property type="nucleotide sequence ID" value="NZ_FNYW01000008.1"/>
</dbReference>
<evidence type="ECO:0000313" key="3">
    <source>
        <dbReference type="Proteomes" id="UP000198564"/>
    </source>
</evidence>
<keyword evidence="1" id="KW-0472">Membrane</keyword>
<dbReference type="AlphaFoldDB" id="A0A1H6SFJ2"/>
<dbReference type="Proteomes" id="UP000198564">
    <property type="component" value="Unassembled WGS sequence"/>
</dbReference>
<dbReference type="Gene3D" id="2.20.28.160">
    <property type="match status" value="1"/>
</dbReference>
<dbReference type="STRING" id="1130080.SAMN04488113_10827"/>
<dbReference type="OrthoDB" id="3174166at2"/>
<keyword evidence="1" id="KW-1133">Transmembrane helix</keyword>
<evidence type="ECO:0008006" key="4">
    <source>
        <dbReference type="Google" id="ProtNLM"/>
    </source>
</evidence>
<evidence type="ECO:0000256" key="1">
    <source>
        <dbReference type="SAM" id="Phobius"/>
    </source>
</evidence>
<protein>
    <recommendedName>
        <fullName evidence="4">Zn-finger containing protein</fullName>
    </recommendedName>
</protein>
<dbReference type="EMBL" id="FNYW01000008">
    <property type="protein sequence ID" value="SEI65646.1"/>
    <property type="molecule type" value="Genomic_DNA"/>
</dbReference>
<name>A0A1H6SFJ2_9LACT</name>
<reference evidence="3" key="1">
    <citation type="submission" date="2016-10" db="EMBL/GenBank/DDBJ databases">
        <authorList>
            <person name="Varghese N."/>
            <person name="Submissions S."/>
        </authorList>
    </citation>
    <scope>NUCLEOTIDE SEQUENCE [LARGE SCALE GENOMIC DNA]</scope>
    <source>
        <strain evidence="3">DSM 25751</strain>
    </source>
</reference>
<sequence>MQWVSKLMFYMRGRYGYDELSKVLILAGLITSIFSNFTDGFILNILALALISFGGLRVVSKEKNNRLKELKKYIDFKQVILSRFRKYRNRWFQRKAFKITKCPNCKQKIRIPRGRKKVRVTCPSCKNKFIKKT</sequence>
<accession>A0A1H6SFJ2</accession>
<keyword evidence="1" id="KW-0812">Transmembrane</keyword>
<keyword evidence="3" id="KW-1185">Reference proteome</keyword>
<gene>
    <name evidence="2" type="ORF">SAMN04488113_10827</name>
</gene>
<proteinExistence type="predicted"/>
<feature type="transmembrane region" description="Helical" evidence="1">
    <location>
        <begin position="41"/>
        <end position="59"/>
    </location>
</feature>
<feature type="transmembrane region" description="Helical" evidence="1">
    <location>
        <begin position="20"/>
        <end position="35"/>
    </location>
</feature>
<organism evidence="2 3">
    <name type="scientific">Alkalibacterium gilvum</name>
    <dbReference type="NCBI Taxonomy" id="1130080"/>
    <lineage>
        <taxon>Bacteria</taxon>
        <taxon>Bacillati</taxon>
        <taxon>Bacillota</taxon>
        <taxon>Bacilli</taxon>
        <taxon>Lactobacillales</taxon>
        <taxon>Carnobacteriaceae</taxon>
        <taxon>Alkalibacterium</taxon>
    </lineage>
</organism>
<dbReference type="CDD" id="cd20335">
    <property type="entry name" value="BRcat_RBR"/>
    <property type="match status" value="1"/>
</dbReference>
<evidence type="ECO:0000313" key="2">
    <source>
        <dbReference type="EMBL" id="SEI65646.1"/>
    </source>
</evidence>